<comment type="subcellular location">
    <subcellularLocation>
        <location evidence="1 5">Cytoplasm</location>
    </subcellularLocation>
</comment>
<evidence type="ECO:0000256" key="4">
    <source>
        <dbReference type="ARBA" id="ARBA00022490"/>
    </source>
</evidence>
<evidence type="ECO:0000256" key="2">
    <source>
        <dbReference type="ARBA" id="ARBA00009695"/>
    </source>
</evidence>
<dbReference type="Proteomes" id="UP001500642">
    <property type="component" value="Unassembled WGS sequence"/>
</dbReference>
<dbReference type="PANTHER" id="PTHR33602:SF1">
    <property type="entry name" value="REGULATORY PROTEIN RECX FAMILY PROTEIN"/>
    <property type="match status" value="1"/>
</dbReference>
<dbReference type="HAMAP" id="MF_01114">
    <property type="entry name" value="RecX"/>
    <property type="match status" value="1"/>
</dbReference>
<dbReference type="Pfam" id="PF21981">
    <property type="entry name" value="RecX_HTH3"/>
    <property type="match status" value="1"/>
</dbReference>
<evidence type="ECO:0000313" key="11">
    <source>
        <dbReference type="Proteomes" id="UP001500642"/>
    </source>
</evidence>
<feature type="compositionally biased region" description="Low complexity" evidence="6">
    <location>
        <begin position="32"/>
        <end position="50"/>
    </location>
</feature>
<keyword evidence="4 5" id="KW-0963">Cytoplasm</keyword>
<evidence type="ECO:0000256" key="5">
    <source>
        <dbReference type="HAMAP-Rule" id="MF_01114"/>
    </source>
</evidence>
<comment type="similarity">
    <text evidence="2 5">Belongs to the RecX family.</text>
</comment>
<keyword evidence="11" id="KW-1185">Reference proteome</keyword>
<dbReference type="Gene3D" id="1.10.10.10">
    <property type="entry name" value="Winged helix-like DNA-binding domain superfamily/Winged helix DNA-binding domain"/>
    <property type="match status" value="3"/>
</dbReference>
<evidence type="ECO:0000313" key="10">
    <source>
        <dbReference type="EMBL" id="GAA4382289.1"/>
    </source>
</evidence>
<evidence type="ECO:0000259" key="7">
    <source>
        <dbReference type="Pfam" id="PF02631"/>
    </source>
</evidence>
<comment type="caution">
    <text evidence="10">The sequence shown here is derived from an EMBL/GenBank/DDBJ whole genome shotgun (WGS) entry which is preliminary data.</text>
</comment>
<dbReference type="RefSeq" id="WP_345028956.1">
    <property type="nucleotide sequence ID" value="NZ_BAABGL010000001.1"/>
</dbReference>
<dbReference type="PANTHER" id="PTHR33602">
    <property type="entry name" value="REGULATORY PROTEIN RECX FAMILY PROTEIN"/>
    <property type="match status" value="1"/>
</dbReference>
<evidence type="ECO:0000256" key="3">
    <source>
        <dbReference type="ARBA" id="ARBA00018111"/>
    </source>
</evidence>
<feature type="compositionally biased region" description="Low complexity" evidence="6">
    <location>
        <begin position="65"/>
        <end position="90"/>
    </location>
</feature>
<dbReference type="Pfam" id="PF21982">
    <property type="entry name" value="RecX_HTH1"/>
    <property type="match status" value="1"/>
</dbReference>
<feature type="domain" description="RecX second three-helical" evidence="7">
    <location>
        <begin position="147"/>
        <end position="188"/>
    </location>
</feature>
<sequence>MSTSDAHRREDRSAEAVLAAARRAIDEVMARSSSGAAGDSGAAGSPDGGAPLPGGLAGVWRGAERAPVPAEPAAPAASDAGDESAALAGGVSADDPEYKRAKKRALNMLAARDHATEELRSKLLRKEHPEDVVDTLLDRLTASGLLDDEQFAAGFVRARRESRALSVRALRQELTKKGIPESVSEHALEDIDDEFDLAYEVALKKARSTANLPHDTRLRRTLGMLARRGFPQSVCMAAARRALEDA</sequence>
<protein>
    <recommendedName>
        <fullName evidence="3 5">Regulatory protein RecX</fullName>
    </recommendedName>
</protein>
<dbReference type="InterPro" id="IPR053925">
    <property type="entry name" value="RecX_HTH_3rd"/>
</dbReference>
<dbReference type="InterPro" id="IPR053926">
    <property type="entry name" value="RecX_HTH_1st"/>
</dbReference>
<evidence type="ECO:0000256" key="6">
    <source>
        <dbReference type="SAM" id="MobiDB-lite"/>
    </source>
</evidence>
<dbReference type="InterPro" id="IPR053924">
    <property type="entry name" value="RecX_HTH_2nd"/>
</dbReference>
<dbReference type="Pfam" id="PF02631">
    <property type="entry name" value="RecX_HTH2"/>
    <property type="match status" value="1"/>
</dbReference>
<organism evidence="10 11">
    <name type="scientific">Brevibacterium pityocampae</name>
    <dbReference type="NCBI Taxonomy" id="506594"/>
    <lineage>
        <taxon>Bacteria</taxon>
        <taxon>Bacillati</taxon>
        <taxon>Actinomycetota</taxon>
        <taxon>Actinomycetes</taxon>
        <taxon>Micrococcales</taxon>
        <taxon>Brevibacteriaceae</taxon>
        <taxon>Brevibacterium</taxon>
    </lineage>
</organism>
<comment type="function">
    <text evidence="5">Modulates RecA activity.</text>
</comment>
<proteinExistence type="inferred from homology"/>
<accession>A0ABP8IZV4</accession>
<evidence type="ECO:0000256" key="1">
    <source>
        <dbReference type="ARBA" id="ARBA00004496"/>
    </source>
</evidence>
<feature type="region of interest" description="Disordered" evidence="6">
    <location>
        <begin position="30"/>
        <end position="98"/>
    </location>
</feature>
<feature type="domain" description="RecX first three-helical" evidence="9">
    <location>
        <begin position="101"/>
        <end position="140"/>
    </location>
</feature>
<feature type="domain" description="RecX third three-helical" evidence="8">
    <location>
        <begin position="192"/>
        <end position="237"/>
    </location>
</feature>
<dbReference type="InterPro" id="IPR036388">
    <property type="entry name" value="WH-like_DNA-bd_sf"/>
</dbReference>
<evidence type="ECO:0000259" key="8">
    <source>
        <dbReference type="Pfam" id="PF21981"/>
    </source>
</evidence>
<gene>
    <name evidence="5" type="primary">recX</name>
    <name evidence="10" type="ORF">GCM10023167_00590</name>
</gene>
<name>A0ABP8IZV4_9MICO</name>
<dbReference type="InterPro" id="IPR003783">
    <property type="entry name" value="Regulatory_RecX"/>
</dbReference>
<evidence type="ECO:0000259" key="9">
    <source>
        <dbReference type="Pfam" id="PF21982"/>
    </source>
</evidence>
<reference evidence="11" key="1">
    <citation type="journal article" date="2019" name="Int. J. Syst. Evol. Microbiol.">
        <title>The Global Catalogue of Microorganisms (GCM) 10K type strain sequencing project: providing services to taxonomists for standard genome sequencing and annotation.</title>
        <authorList>
            <consortium name="The Broad Institute Genomics Platform"/>
            <consortium name="The Broad Institute Genome Sequencing Center for Infectious Disease"/>
            <person name="Wu L."/>
            <person name="Ma J."/>
        </authorList>
    </citation>
    <scope>NUCLEOTIDE SEQUENCE [LARGE SCALE GENOMIC DNA]</scope>
    <source>
        <strain evidence="11">JCM 17808</strain>
    </source>
</reference>
<dbReference type="EMBL" id="BAABGL010000001">
    <property type="protein sequence ID" value="GAA4382289.1"/>
    <property type="molecule type" value="Genomic_DNA"/>
</dbReference>